<evidence type="ECO:0000313" key="3">
    <source>
        <dbReference type="EMBL" id="EXV05819.1"/>
    </source>
</evidence>
<gene>
    <name evidence="3" type="ORF">X797_000536</name>
</gene>
<evidence type="ECO:0000256" key="2">
    <source>
        <dbReference type="SAM" id="Phobius"/>
    </source>
</evidence>
<feature type="region of interest" description="Disordered" evidence="1">
    <location>
        <begin position="36"/>
        <end position="62"/>
    </location>
</feature>
<dbReference type="EMBL" id="JELW01000001">
    <property type="protein sequence ID" value="EXV05819.1"/>
    <property type="molecule type" value="Genomic_DNA"/>
</dbReference>
<dbReference type="Proteomes" id="UP000030151">
    <property type="component" value="Unassembled WGS sequence"/>
</dbReference>
<proteinExistence type="predicted"/>
<reference evidence="3 4" key="1">
    <citation type="submission" date="2014-02" db="EMBL/GenBank/DDBJ databases">
        <title>The genome sequence of the entomopathogenic fungus Metarhizium robertsii ARSEF 2575.</title>
        <authorList>
            <person name="Giuliano Garisto Donzelli B."/>
            <person name="Roe B.A."/>
            <person name="Macmil S.L."/>
            <person name="Krasnoff S.B."/>
            <person name="Gibson D.M."/>
        </authorList>
    </citation>
    <scope>NUCLEOTIDE SEQUENCE [LARGE SCALE GENOMIC DNA]</scope>
    <source>
        <strain evidence="3 4">ARSEF 2575</strain>
    </source>
</reference>
<feature type="transmembrane region" description="Helical" evidence="2">
    <location>
        <begin position="6"/>
        <end position="29"/>
    </location>
</feature>
<name>A0A0A1V6I0_9HYPO</name>
<sequence length="78" mass="8222">MGLAKAAIKVVIIPIVIVVILAVLAAVLIKIKRRKNKDVEQGEFPPPAALPPPSYPATAQPQTMYFTPNKGAGNNGFG</sequence>
<keyword evidence="2" id="KW-1133">Transmembrane helix</keyword>
<dbReference type="HOGENOM" id="CLU_2622529_0_0_1"/>
<evidence type="ECO:0000313" key="4">
    <source>
        <dbReference type="Proteomes" id="UP000030151"/>
    </source>
</evidence>
<accession>A0A0A1V6I0</accession>
<comment type="caution">
    <text evidence="3">The sequence shown here is derived from an EMBL/GenBank/DDBJ whole genome shotgun (WGS) entry which is preliminary data.</text>
</comment>
<feature type="compositionally biased region" description="Pro residues" evidence="1">
    <location>
        <begin position="44"/>
        <end position="55"/>
    </location>
</feature>
<protein>
    <submittedName>
        <fullName evidence="3">Uncharacterized protein</fullName>
    </submittedName>
</protein>
<dbReference type="AlphaFoldDB" id="A0A0A1V6I0"/>
<evidence type="ECO:0000256" key="1">
    <source>
        <dbReference type="SAM" id="MobiDB-lite"/>
    </source>
</evidence>
<keyword evidence="2" id="KW-0812">Transmembrane</keyword>
<organism evidence="3 4">
    <name type="scientific">Metarhizium robertsii</name>
    <dbReference type="NCBI Taxonomy" id="568076"/>
    <lineage>
        <taxon>Eukaryota</taxon>
        <taxon>Fungi</taxon>
        <taxon>Dikarya</taxon>
        <taxon>Ascomycota</taxon>
        <taxon>Pezizomycotina</taxon>
        <taxon>Sordariomycetes</taxon>
        <taxon>Hypocreomycetidae</taxon>
        <taxon>Hypocreales</taxon>
        <taxon>Clavicipitaceae</taxon>
        <taxon>Metarhizium</taxon>
    </lineage>
</organism>
<keyword evidence="2" id="KW-0472">Membrane</keyword>